<dbReference type="RefSeq" id="WP_144970483.1">
    <property type="nucleotide sequence ID" value="NZ_CP036289.1"/>
</dbReference>
<dbReference type="Proteomes" id="UP000318626">
    <property type="component" value="Chromosome"/>
</dbReference>
<dbReference type="KEGG" id="bvo:Pan97_05360"/>
<dbReference type="AlphaFoldDB" id="A0A518C2W5"/>
<evidence type="ECO:0008006" key="3">
    <source>
        <dbReference type="Google" id="ProtNLM"/>
    </source>
</evidence>
<evidence type="ECO:0000313" key="1">
    <source>
        <dbReference type="EMBL" id="QDU73560.1"/>
    </source>
</evidence>
<organism evidence="1 2">
    <name type="scientific">Bremerella volcania</name>
    <dbReference type="NCBI Taxonomy" id="2527984"/>
    <lineage>
        <taxon>Bacteria</taxon>
        <taxon>Pseudomonadati</taxon>
        <taxon>Planctomycetota</taxon>
        <taxon>Planctomycetia</taxon>
        <taxon>Pirellulales</taxon>
        <taxon>Pirellulaceae</taxon>
        <taxon>Bremerella</taxon>
    </lineage>
</organism>
<proteinExistence type="predicted"/>
<keyword evidence="2" id="KW-1185">Reference proteome</keyword>
<gene>
    <name evidence="1" type="ORF">Pan97_05360</name>
</gene>
<name>A0A518C2W5_9BACT</name>
<dbReference type="OrthoDB" id="253836at2"/>
<dbReference type="InterPro" id="IPR015943">
    <property type="entry name" value="WD40/YVTN_repeat-like_dom_sf"/>
</dbReference>
<protein>
    <recommendedName>
        <fullName evidence="3">SMP-30/Gluconolaconase/LRE-like region</fullName>
    </recommendedName>
</protein>
<dbReference type="Gene3D" id="2.130.10.10">
    <property type="entry name" value="YVTN repeat-like/Quinoprotein amine dehydrogenase"/>
    <property type="match status" value="1"/>
</dbReference>
<dbReference type="SUPFAM" id="SSF63829">
    <property type="entry name" value="Calcium-dependent phosphotriesterase"/>
    <property type="match status" value="1"/>
</dbReference>
<accession>A0A518C2W5</accession>
<sequence length="450" mass="50275">MPTPHSWLFASWFVALLVLCYQADSFAEEPLSAQAITVEGNFLKAPQKPSTTTDYTIAKTKPTVRFVQIPLPNTPADPWSIWGYGLLHSSGKFYVPLGDHLGIDANSYLYQYDPSTHSIRQVADLQSAVASFKSGNFGFGKIHGRLNEGADGNIYMATYWGQWRNESDRYEGDRVFRFNPQTGEMTDLGMPKYGWGYPSTHYSAKHNLLYAEAHQRKGNSKGDPKNDYVAADYKSYKDPYHVEFLVYDTATRKVVFHGEHQGLSYGRDFFVDADGNAYWNNGDGSLQKYDPETNQVTKSQAKMPGSKIRRTVGPDENGMLYGVTNDTHEIFQFDPKRDKVRTICKAWADSPAMDVTRDGKFLYTIPGGHGPSSGTPLIQVNVQDGSQKVIAFLHDAVWKQTNFNLGGTYCLQLSEDGSKAMIGFNGKVDSLKKAWGELAVVEIEIPASER</sequence>
<evidence type="ECO:0000313" key="2">
    <source>
        <dbReference type="Proteomes" id="UP000318626"/>
    </source>
</evidence>
<dbReference type="EMBL" id="CP036289">
    <property type="protein sequence ID" value="QDU73560.1"/>
    <property type="molecule type" value="Genomic_DNA"/>
</dbReference>
<reference evidence="2" key="1">
    <citation type="submission" date="2019-02" db="EMBL/GenBank/DDBJ databases">
        <title>Deep-cultivation of Planctomycetes and their phenomic and genomic characterization uncovers novel biology.</title>
        <authorList>
            <person name="Wiegand S."/>
            <person name="Jogler M."/>
            <person name="Boedeker C."/>
            <person name="Pinto D."/>
            <person name="Vollmers J."/>
            <person name="Rivas-Marin E."/>
            <person name="Kohn T."/>
            <person name="Peeters S.H."/>
            <person name="Heuer A."/>
            <person name="Rast P."/>
            <person name="Oberbeckmann S."/>
            <person name="Bunk B."/>
            <person name="Jeske O."/>
            <person name="Meyerdierks A."/>
            <person name="Storesund J.E."/>
            <person name="Kallscheuer N."/>
            <person name="Luecker S."/>
            <person name="Lage O.M."/>
            <person name="Pohl T."/>
            <person name="Merkel B.J."/>
            <person name="Hornburger P."/>
            <person name="Mueller R.-W."/>
            <person name="Bruemmer F."/>
            <person name="Labrenz M."/>
            <person name="Spormann A.M."/>
            <person name="Op den Camp H."/>
            <person name="Overmann J."/>
            <person name="Amann R."/>
            <person name="Jetten M.S.M."/>
            <person name="Mascher T."/>
            <person name="Medema M.H."/>
            <person name="Devos D.P."/>
            <person name="Kaster A.-K."/>
            <person name="Ovreas L."/>
            <person name="Rohde M."/>
            <person name="Galperin M.Y."/>
            <person name="Jogler C."/>
        </authorList>
    </citation>
    <scope>NUCLEOTIDE SEQUENCE [LARGE SCALE GENOMIC DNA]</scope>
    <source>
        <strain evidence="2">Pan97</strain>
    </source>
</reference>